<evidence type="ECO:0000313" key="3">
    <source>
        <dbReference type="Proteomes" id="UP000468928"/>
    </source>
</evidence>
<feature type="domain" description="GmrSD restriction endonucleases C-terminal" evidence="1">
    <location>
        <begin position="118"/>
        <end position="255"/>
    </location>
</feature>
<dbReference type="EMBL" id="JAAGUZ010000038">
    <property type="protein sequence ID" value="NEW45842.1"/>
    <property type="molecule type" value="Genomic_DNA"/>
</dbReference>
<keyword evidence="2" id="KW-0378">Hydrolase</keyword>
<dbReference type="GO" id="GO:0004519">
    <property type="term" value="F:endonuclease activity"/>
    <property type="evidence" value="ECO:0007669"/>
    <property type="project" value="UniProtKB-KW"/>
</dbReference>
<dbReference type="Proteomes" id="UP000468928">
    <property type="component" value="Unassembled WGS sequence"/>
</dbReference>
<keyword evidence="2" id="KW-0255">Endonuclease</keyword>
<comment type="caution">
    <text evidence="2">The sequence shown here is derived from an EMBL/GenBank/DDBJ whole genome shotgun (WGS) entry which is preliminary data.</text>
</comment>
<keyword evidence="2" id="KW-0540">Nuclease</keyword>
<reference evidence="2 3" key="1">
    <citation type="submission" date="2020-01" db="EMBL/GenBank/DDBJ databases">
        <title>Genetics and antimicrobial susceptibilities of Nocardia species isolated from the soil; a comparison with species isolated from humans.</title>
        <authorList>
            <person name="Carrasco G."/>
            <person name="Monzon S."/>
            <person name="Sansegundo M."/>
            <person name="Garcia E."/>
            <person name="Garrido N."/>
            <person name="Medina M.J."/>
            <person name="Villalon P."/>
            <person name="Ramirez-Arocha A.C."/>
            <person name="Jimenez P."/>
            <person name="Cuesta I."/>
            <person name="Valdezate S."/>
        </authorList>
    </citation>
    <scope>NUCLEOTIDE SEQUENCE [LARGE SCALE GENOMIC DNA]</scope>
    <source>
        <strain evidence="2 3">CNM20110639</strain>
    </source>
</reference>
<evidence type="ECO:0000259" key="1">
    <source>
        <dbReference type="Pfam" id="PF07510"/>
    </source>
</evidence>
<name>A0A6P1DBW2_9NOCA</name>
<dbReference type="PANTHER" id="PTHR24094:SF15">
    <property type="entry name" value="AMP-DEPENDENT SYNTHETASE_LIGASE DOMAIN-CONTAINING PROTEIN-RELATED"/>
    <property type="match status" value="1"/>
</dbReference>
<protein>
    <submittedName>
        <fullName evidence="2">HNH endonuclease</fullName>
    </submittedName>
</protein>
<accession>A0A6P1DBW2</accession>
<gene>
    <name evidence="2" type="ORF">GV789_15515</name>
</gene>
<sequence length="262" mass="27820">MRVGIRRLTSPTRAIVTGRSTSRGCSAQQRPTRRIVAPVVAVLAAAACLLNGCAQPAKPAPGSPGRAEVERLLATVRVVEVRPHPGGYERGCREGEGCVFGPAWSDDYEGAGGHDGCDTRNNVLARQLTGPAYRPGTRDCVVISGVLADPYTGTSVTFAKSDASNVPIDHVYPLAAAWDLGAAAWPLQRRVRFANDIDYNLQATTRAANQAKGDSTPAEWLPPSRPGHCFYAAKYLAVALRYDLPVTVGEHAAMRTIAGTCP</sequence>
<organism evidence="2 3">
    <name type="scientific">Nocardia cyriacigeorgica</name>
    <dbReference type="NCBI Taxonomy" id="135487"/>
    <lineage>
        <taxon>Bacteria</taxon>
        <taxon>Bacillati</taxon>
        <taxon>Actinomycetota</taxon>
        <taxon>Actinomycetes</taxon>
        <taxon>Mycobacteriales</taxon>
        <taxon>Nocardiaceae</taxon>
        <taxon>Nocardia</taxon>
    </lineage>
</organism>
<dbReference type="InterPro" id="IPR011089">
    <property type="entry name" value="GmrSD_C"/>
</dbReference>
<dbReference type="Pfam" id="PF07510">
    <property type="entry name" value="GmrSD_C"/>
    <property type="match status" value="1"/>
</dbReference>
<evidence type="ECO:0000313" key="2">
    <source>
        <dbReference type="EMBL" id="NEW45842.1"/>
    </source>
</evidence>
<dbReference type="PANTHER" id="PTHR24094">
    <property type="entry name" value="SECRETED PROTEIN"/>
    <property type="match status" value="1"/>
</dbReference>
<dbReference type="AlphaFoldDB" id="A0A6P1DBW2"/>
<proteinExistence type="predicted"/>